<keyword evidence="3" id="KW-1185">Reference proteome</keyword>
<evidence type="ECO:0000313" key="2">
    <source>
        <dbReference type="EMBL" id="KAJ1217290.1"/>
    </source>
</evidence>
<organism evidence="2 3">
    <name type="scientific">Pleurodeles waltl</name>
    <name type="common">Iberian ribbed newt</name>
    <dbReference type="NCBI Taxonomy" id="8319"/>
    <lineage>
        <taxon>Eukaryota</taxon>
        <taxon>Metazoa</taxon>
        <taxon>Chordata</taxon>
        <taxon>Craniata</taxon>
        <taxon>Vertebrata</taxon>
        <taxon>Euteleostomi</taxon>
        <taxon>Amphibia</taxon>
        <taxon>Batrachia</taxon>
        <taxon>Caudata</taxon>
        <taxon>Salamandroidea</taxon>
        <taxon>Salamandridae</taxon>
        <taxon>Pleurodelinae</taxon>
        <taxon>Pleurodeles</taxon>
    </lineage>
</organism>
<protein>
    <submittedName>
        <fullName evidence="2">Uncharacterized protein</fullName>
    </submittedName>
</protein>
<reference evidence="2" key="1">
    <citation type="journal article" date="2022" name="bioRxiv">
        <title>Sequencing and chromosome-scale assembly of the giantPleurodeles waltlgenome.</title>
        <authorList>
            <person name="Brown T."/>
            <person name="Elewa A."/>
            <person name="Iarovenko S."/>
            <person name="Subramanian E."/>
            <person name="Araus A.J."/>
            <person name="Petzold A."/>
            <person name="Susuki M."/>
            <person name="Suzuki K.-i.T."/>
            <person name="Hayashi T."/>
            <person name="Toyoda A."/>
            <person name="Oliveira C."/>
            <person name="Osipova E."/>
            <person name="Leigh N.D."/>
            <person name="Simon A."/>
            <person name="Yun M.H."/>
        </authorList>
    </citation>
    <scope>NUCLEOTIDE SEQUENCE</scope>
    <source>
        <strain evidence="2">20211129_DDA</strain>
        <tissue evidence="2">Liver</tissue>
    </source>
</reference>
<evidence type="ECO:0000256" key="1">
    <source>
        <dbReference type="SAM" id="MobiDB-lite"/>
    </source>
</evidence>
<evidence type="ECO:0000313" key="3">
    <source>
        <dbReference type="Proteomes" id="UP001066276"/>
    </source>
</evidence>
<gene>
    <name evidence="2" type="ORF">NDU88_004884</name>
</gene>
<dbReference type="EMBL" id="JANPWB010000001">
    <property type="protein sequence ID" value="KAJ1217290.1"/>
    <property type="molecule type" value="Genomic_DNA"/>
</dbReference>
<dbReference type="Proteomes" id="UP001066276">
    <property type="component" value="Chromosome 1_1"/>
</dbReference>
<name>A0AAV7WZ52_PLEWA</name>
<accession>A0AAV7WZ52</accession>
<feature type="region of interest" description="Disordered" evidence="1">
    <location>
        <begin position="1"/>
        <end position="23"/>
    </location>
</feature>
<dbReference type="AlphaFoldDB" id="A0AAV7WZ52"/>
<comment type="caution">
    <text evidence="2">The sequence shown here is derived from an EMBL/GenBank/DDBJ whole genome shotgun (WGS) entry which is preliminary data.</text>
</comment>
<feature type="compositionally biased region" description="Basic and acidic residues" evidence="1">
    <location>
        <begin position="1"/>
        <end position="13"/>
    </location>
</feature>
<proteinExistence type="predicted"/>
<sequence>MRDLRGRWERTSQRPDGPGKMYRDECERLLGNTQHYKRLSRDPTPDIQEEISFMVTKAYGPLGLPLPATLRVLRLALTQRLGRPLGTTFHSGTSIIAPPRSAPCCGERLFPLYLPEAKQRRVGSAGSYT</sequence>